<dbReference type="PROSITE" id="PS00061">
    <property type="entry name" value="ADH_SHORT"/>
    <property type="match status" value="1"/>
</dbReference>
<dbReference type="InterPro" id="IPR051911">
    <property type="entry name" value="SDR_oxidoreductase"/>
</dbReference>
<evidence type="ECO:0000256" key="2">
    <source>
        <dbReference type="ARBA" id="ARBA00023002"/>
    </source>
</evidence>
<gene>
    <name evidence="4" type="ORF">E1283_19605</name>
</gene>
<dbReference type="OrthoDB" id="3178062at2"/>
<dbReference type="CDD" id="cd05374">
    <property type="entry name" value="17beta-HSD-like_SDR_c"/>
    <property type="match status" value="1"/>
</dbReference>
<dbReference type="AlphaFoldDB" id="A0A4R4TB67"/>
<evidence type="ECO:0000256" key="3">
    <source>
        <dbReference type="RuleBase" id="RU000363"/>
    </source>
</evidence>
<comment type="caution">
    <text evidence="4">The sequence shown here is derived from an EMBL/GenBank/DDBJ whole genome shotgun (WGS) entry which is preliminary data.</text>
</comment>
<dbReference type="InterPro" id="IPR002347">
    <property type="entry name" value="SDR_fam"/>
</dbReference>
<dbReference type="RefSeq" id="WP_132819399.1">
    <property type="nucleotide sequence ID" value="NZ_SMKI01000207.1"/>
</dbReference>
<proteinExistence type="inferred from homology"/>
<reference evidence="4 5" key="1">
    <citation type="submission" date="2019-03" db="EMBL/GenBank/DDBJ databases">
        <title>Draft genome sequences of novel Actinobacteria.</title>
        <authorList>
            <person name="Sahin N."/>
            <person name="Ay H."/>
            <person name="Saygin H."/>
        </authorList>
    </citation>
    <scope>NUCLEOTIDE SEQUENCE [LARGE SCALE GENOMIC DNA]</scope>
    <source>
        <strain evidence="4 5">DSM 41900</strain>
    </source>
</reference>
<accession>A0A4R4TB67</accession>
<name>A0A4R4TB67_9ACTN</name>
<evidence type="ECO:0000313" key="4">
    <source>
        <dbReference type="EMBL" id="TDC73276.1"/>
    </source>
</evidence>
<dbReference type="SUPFAM" id="SSF51735">
    <property type="entry name" value="NAD(P)-binding Rossmann-fold domains"/>
    <property type="match status" value="1"/>
</dbReference>
<dbReference type="PRINTS" id="PR00080">
    <property type="entry name" value="SDRFAMILY"/>
</dbReference>
<dbReference type="PANTHER" id="PTHR43976">
    <property type="entry name" value="SHORT CHAIN DEHYDROGENASE"/>
    <property type="match status" value="1"/>
</dbReference>
<dbReference type="NCBIfam" id="NF004824">
    <property type="entry name" value="PRK06180.1"/>
    <property type="match status" value="1"/>
</dbReference>
<dbReference type="GO" id="GO:0016491">
    <property type="term" value="F:oxidoreductase activity"/>
    <property type="evidence" value="ECO:0007669"/>
    <property type="project" value="UniProtKB-KW"/>
</dbReference>
<evidence type="ECO:0000256" key="1">
    <source>
        <dbReference type="ARBA" id="ARBA00006484"/>
    </source>
</evidence>
<sequence>MSSPDSAQSSTAVGRVWLITGTSSGFGRAIAEAALAAGDTVVATARRPETLDDLVAAYPDRVRAVRLDVTDNARIAAVVAEVLLWYGRVDVLVNNAGHGQVGAVEETTDRELRDLMDLHLHGPAALTRAVLPGMRKQGSGAVVQISSFGGQVAYPGFSAYCATKFALEGLSEALAAEVAPHGIKVLIVEPGAFRTEFSGAGLHQSAELPAYAETVGQTRQFITSIDGTQPGDPARAAEAIVAALDGDKTPLRLPLGNDAYDGLLAHLDAVREELTAWESVARDVGFPDASA</sequence>
<keyword evidence="2" id="KW-0560">Oxidoreductase</keyword>
<dbReference type="InterPro" id="IPR036291">
    <property type="entry name" value="NAD(P)-bd_dom_sf"/>
</dbReference>
<dbReference type="Gene3D" id="3.40.50.720">
    <property type="entry name" value="NAD(P)-binding Rossmann-like Domain"/>
    <property type="match status" value="1"/>
</dbReference>
<dbReference type="PANTHER" id="PTHR43976:SF16">
    <property type="entry name" value="SHORT-CHAIN DEHYDROGENASE_REDUCTASE FAMILY PROTEIN"/>
    <property type="match status" value="1"/>
</dbReference>
<keyword evidence="5" id="KW-1185">Reference proteome</keyword>
<dbReference type="Pfam" id="PF00106">
    <property type="entry name" value="adh_short"/>
    <property type="match status" value="1"/>
</dbReference>
<dbReference type="EMBL" id="SMKI01000207">
    <property type="protein sequence ID" value="TDC73276.1"/>
    <property type="molecule type" value="Genomic_DNA"/>
</dbReference>
<dbReference type="PRINTS" id="PR00081">
    <property type="entry name" value="GDHRDH"/>
</dbReference>
<organism evidence="4 5">
    <name type="scientific">Streptomyces hainanensis</name>
    <dbReference type="NCBI Taxonomy" id="402648"/>
    <lineage>
        <taxon>Bacteria</taxon>
        <taxon>Bacillati</taxon>
        <taxon>Actinomycetota</taxon>
        <taxon>Actinomycetes</taxon>
        <taxon>Kitasatosporales</taxon>
        <taxon>Streptomycetaceae</taxon>
        <taxon>Streptomyces</taxon>
    </lineage>
</organism>
<evidence type="ECO:0000313" key="5">
    <source>
        <dbReference type="Proteomes" id="UP000295345"/>
    </source>
</evidence>
<dbReference type="Proteomes" id="UP000295345">
    <property type="component" value="Unassembled WGS sequence"/>
</dbReference>
<protein>
    <submittedName>
        <fullName evidence="4">SDR family NAD(P)-dependent oxidoreductase</fullName>
    </submittedName>
</protein>
<dbReference type="InterPro" id="IPR020904">
    <property type="entry name" value="Sc_DH/Rdtase_CS"/>
</dbReference>
<comment type="similarity">
    <text evidence="1 3">Belongs to the short-chain dehydrogenases/reductases (SDR) family.</text>
</comment>